<comment type="caution">
    <text evidence="3">The sequence shown here is derived from an EMBL/GenBank/DDBJ whole genome shotgun (WGS) entry which is preliminary data.</text>
</comment>
<sequence>MNISIRCPDNMYQFGLVALLGEIFSLEMAQEKLRVESYHPKNMTTADIMILKLSPGEHYLCHAEFYTRSPRLIVGLIEREHIPARGEIPSCLRKIVFIPHDTSASQMGMVIKQHWLSVNNEGVTSEGRSCLHCPQKTFTAQQRQLIFLLLSGFTSKQIGVHMHICHKTVLAHRRALMNKFRLRTDCELLQFLAAAQDKRAYRMGNTSAGKETMMMPVSLDADLYQMPG</sequence>
<evidence type="ECO:0000259" key="2">
    <source>
        <dbReference type="PROSITE" id="PS50043"/>
    </source>
</evidence>
<reference evidence="3" key="1">
    <citation type="submission" date="2022-01" db="EMBL/GenBank/DDBJ databases">
        <title>Genetic Characterization of Carbapenem-resistant Citrobacter spp. from China: a multicenter study.</title>
        <authorList>
            <person name="Ye L."/>
        </authorList>
    </citation>
    <scope>NUCLEOTIDE SEQUENCE</scope>
    <source>
        <strain evidence="3">IR5432</strain>
    </source>
</reference>
<dbReference type="PRINTS" id="PR00038">
    <property type="entry name" value="HTHLUXR"/>
</dbReference>
<evidence type="ECO:0000313" key="4">
    <source>
        <dbReference type="Proteomes" id="UP001147005"/>
    </source>
</evidence>
<feature type="domain" description="HTH luxR-type" evidence="2">
    <location>
        <begin position="131"/>
        <end position="196"/>
    </location>
</feature>
<dbReference type="PROSITE" id="PS00622">
    <property type="entry name" value="HTH_LUXR_1"/>
    <property type="match status" value="1"/>
</dbReference>
<dbReference type="GO" id="GO:0003677">
    <property type="term" value="F:DNA binding"/>
    <property type="evidence" value="ECO:0007669"/>
    <property type="project" value="UniProtKB-KW"/>
</dbReference>
<proteinExistence type="predicted"/>
<dbReference type="InterPro" id="IPR036388">
    <property type="entry name" value="WH-like_DNA-bd_sf"/>
</dbReference>
<name>A0A9X4JK83_9ENTR</name>
<evidence type="ECO:0000313" key="3">
    <source>
        <dbReference type="EMBL" id="MDE9619335.1"/>
    </source>
</evidence>
<dbReference type="RefSeq" id="WP_275398069.1">
    <property type="nucleotide sequence ID" value="NZ_JAKIHW010000016.1"/>
</dbReference>
<dbReference type="EMBL" id="JAKIHW010000016">
    <property type="protein sequence ID" value="MDE9619335.1"/>
    <property type="molecule type" value="Genomic_DNA"/>
</dbReference>
<dbReference type="Proteomes" id="UP001147005">
    <property type="component" value="Unassembled WGS sequence"/>
</dbReference>
<dbReference type="SMART" id="SM00421">
    <property type="entry name" value="HTH_LUXR"/>
    <property type="match status" value="1"/>
</dbReference>
<dbReference type="SUPFAM" id="SSF46894">
    <property type="entry name" value="C-terminal effector domain of the bipartite response regulators"/>
    <property type="match status" value="1"/>
</dbReference>
<dbReference type="Pfam" id="PF00196">
    <property type="entry name" value="GerE"/>
    <property type="match status" value="1"/>
</dbReference>
<dbReference type="Gene3D" id="1.10.10.10">
    <property type="entry name" value="Winged helix-like DNA-binding domain superfamily/Winged helix DNA-binding domain"/>
    <property type="match status" value="1"/>
</dbReference>
<accession>A0A9X4JK83</accession>
<dbReference type="CDD" id="cd06170">
    <property type="entry name" value="LuxR_C_like"/>
    <property type="match status" value="1"/>
</dbReference>
<dbReference type="GO" id="GO:0006355">
    <property type="term" value="P:regulation of DNA-templated transcription"/>
    <property type="evidence" value="ECO:0007669"/>
    <property type="project" value="InterPro"/>
</dbReference>
<dbReference type="InterPro" id="IPR000792">
    <property type="entry name" value="Tscrpt_reg_LuxR_C"/>
</dbReference>
<organism evidence="3 4">
    <name type="scientific">Citrobacter portucalensis</name>
    <dbReference type="NCBI Taxonomy" id="1639133"/>
    <lineage>
        <taxon>Bacteria</taxon>
        <taxon>Pseudomonadati</taxon>
        <taxon>Pseudomonadota</taxon>
        <taxon>Gammaproteobacteria</taxon>
        <taxon>Enterobacterales</taxon>
        <taxon>Enterobacteriaceae</taxon>
        <taxon>Citrobacter</taxon>
        <taxon>Citrobacter freundii complex</taxon>
    </lineage>
</organism>
<keyword evidence="1" id="KW-0238">DNA-binding</keyword>
<dbReference type="AlphaFoldDB" id="A0A9X4JK83"/>
<evidence type="ECO:0000256" key="1">
    <source>
        <dbReference type="ARBA" id="ARBA00023125"/>
    </source>
</evidence>
<dbReference type="InterPro" id="IPR016032">
    <property type="entry name" value="Sig_transdc_resp-reg_C-effctor"/>
</dbReference>
<protein>
    <submittedName>
        <fullName evidence="3">Helix-turn-helix transcriptional regulator</fullName>
    </submittedName>
</protein>
<dbReference type="PROSITE" id="PS50043">
    <property type="entry name" value="HTH_LUXR_2"/>
    <property type="match status" value="1"/>
</dbReference>
<gene>
    <name evidence="3" type="ORF">L2111_14805</name>
</gene>